<keyword evidence="3" id="KW-1185">Reference proteome</keyword>
<evidence type="ECO:0000256" key="1">
    <source>
        <dbReference type="SAM" id="Phobius"/>
    </source>
</evidence>
<keyword evidence="1" id="KW-0812">Transmembrane</keyword>
<feature type="transmembrane region" description="Helical" evidence="1">
    <location>
        <begin position="36"/>
        <end position="55"/>
    </location>
</feature>
<sequence>MGGNHSTCIRIFIFDFWLEIALHSLHLQSAPVYEKITVFTIGLTFVGLGVAIYILPNFTKAPVNQLFLSVSVRFQWSIRKSQTVLALIVTSFSLLLGGPVGVGTVIATLMMGPMIQFWQNRVVNWYTPDIT</sequence>
<dbReference type="PANTHER" id="PTHR40078:SF1">
    <property type="entry name" value="INTEGRAL MEMBRANE PROTEIN"/>
    <property type="match status" value="1"/>
</dbReference>
<keyword evidence="1" id="KW-1133">Transmembrane helix</keyword>
<dbReference type="RefSeq" id="WP_204708544.1">
    <property type="nucleotide sequence ID" value="NZ_JBHSZV010000047.1"/>
</dbReference>
<protein>
    <submittedName>
        <fullName evidence="2">Uncharacterized protein</fullName>
    </submittedName>
</protein>
<dbReference type="Proteomes" id="UP001596410">
    <property type="component" value="Unassembled WGS sequence"/>
</dbReference>
<comment type="caution">
    <text evidence="2">The sequence shown here is derived from an EMBL/GenBank/DDBJ whole genome shotgun (WGS) entry which is preliminary data.</text>
</comment>
<dbReference type="Pfam" id="PF19700">
    <property type="entry name" value="DUF6198"/>
    <property type="match status" value="1"/>
</dbReference>
<gene>
    <name evidence="2" type="ORF">ACFQIC_16580</name>
</gene>
<dbReference type="InterPro" id="IPR038750">
    <property type="entry name" value="YczE/YyaS-like"/>
</dbReference>
<name>A0ABW2EMC1_9BACI</name>
<dbReference type="PANTHER" id="PTHR40078">
    <property type="entry name" value="INTEGRAL MEMBRANE PROTEIN-RELATED"/>
    <property type="match status" value="1"/>
</dbReference>
<feature type="transmembrane region" description="Helical" evidence="1">
    <location>
        <begin position="84"/>
        <end position="111"/>
    </location>
</feature>
<evidence type="ECO:0000313" key="3">
    <source>
        <dbReference type="Proteomes" id="UP001596410"/>
    </source>
</evidence>
<dbReference type="EMBL" id="JBHSZV010000047">
    <property type="protein sequence ID" value="MFC7063430.1"/>
    <property type="molecule type" value="Genomic_DNA"/>
</dbReference>
<reference evidence="3" key="1">
    <citation type="journal article" date="2019" name="Int. J. Syst. Evol. Microbiol.">
        <title>The Global Catalogue of Microorganisms (GCM) 10K type strain sequencing project: providing services to taxonomists for standard genome sequencing and annotation.</title>
        <authorList>
            <consortium name="The Broad Institute Genomics Platform"/>
            <consortium name="The Broad Institute Genome Sequencing Center for Infectious Disease"/>
            <person name="Wu L."/>
            <person name="Ma J."/>
        </authorList>
    </citation>
    <scope>NUCLEOTIDE SEQUENCE [LARGE SCALE GENOMIC DNA]</scope>
    <source>
        <strain evidence="3">CGMCC 4.1621</strain>
    </source>
</reference>
<keyword evidence="1" id="KW-0472">Membrane</keyword>
<evidence type="ECO:0000313" key="2">
    <source>
        <dbReference type="EMBL" id="MFC7063430.1"/>
    </source>
</evidence>
<organism evidence="2 3">
    <name type="scientific">Halobacillus seohaensis</name>
    <dbReference type="NCBI Taxonomy" id="447421"/>
    <lineage>
        <taxon>Bacteria</taxon>
        <taxon>Bacillati</taxon>
        <taxon>Bacillota</taxon>
        <taxon>Bacilli</taxon>
        <taxon>Bacillales</taxon>
        <taxon>Bacillaceae</taxon>
        <taxon>Halobacillus</taxon>
    </lineage>
</organism>
<proteinExistence type="predicted"/>
<accession>A0ABW2EMC1</accession>